<evidence type="ECO:0000313" key="3">
    <source>
        <dbReference type="EMBL" id="MFC5888802.1"/>
    </source>
</evidence>
<dbReference type="Pfam" id="PF13558">
    <property type="entry name" value="SbcC_Walker_B"/>
    <property type="match status" value="1"/>
</dbReference>
<organism evidence="3 4">
    <name type="scientific">Kitasatospora aburaviensis</name>
    <dbReference type="NCBI Taxonomy" id="67265"/>
    <lineage>
        <taxon>Bacteria</taxon>
        <taxon>Bacillati</taxon>
        <taxon>Actinomycetota</taxon>
        <taxon>Actinomycetes</taxon>
        <taxon>Kitasatosporales</taxon>
        <taxon>Streptomycetaceae</taxon>
        <taxon>Kitasatospora</taxon>
    </lineage>
</organism>
<feature type="coiled-coil region" evidence="1">
    <location>
        <begin position="289"/>
        <end position="316"/>
    </location>
</feature>
<protein>
    <submittedName>
        <fullName evidence="3">TIGR02680 family protein</fullName>
    </submittedName>
</protein>
<proteinExistence type="predicted"/>
<evidence type="ECO:0000256" key="1">
    <source>
        <dbReference type="SAM" id="Coils"/>
    </source>
</evidence>
<dbReference type="Proteomes" id="UP001596067">
    <property type="component" value="Unassembled WGS sequence"/>
</dbReference>
<feature type="compositionally biased region" description="Basic and acidic residues" evidence="2">
    <location>
        <begin position="372"/>
        <end position="411"/>
    </location>
</feature>
<gene>
    <name evidence="3" type="ORF">ACFP0N_27935</name>
</gene>
<keyword evidence="4" id="KW-1185">Reference proteome</keyword>
<feature type="region of interest" description="Disordered" evidence="2">
    <location>
        <begin position="888"/>
        <end position="910"/>
    </location>
</feature>
<dbReference type="NCBIfam" id="TIGR02680">
    <property type="entry name" value="TIGR02680 family protein"/>
    <property type="match status" value="1"/>
</dbReference>
<dbReference type="EMBL" id="JBHSOD010000045">
    <property type="protein sequence ID" value="MFC5888802.1"/>
    <property type="molecule type" value="Genomic_DNA"/>
</dbReference>
<evidence type="ECO:0000313" key="4">
    <source>
        <dbReference type="Proteomes" id="UP001596067"/>
    </source>
</evidence>
<dbReference type="InterPro" id="IPR027417">
    <property type="entry name" value="P-loop_NTPase"/>
</dbReference>
<reference evidence="4" key="1">
    <citation type="journal article" date="2019" name="Int. J. Syst. Evol. Microbiol.">
        <title>The Global Catalogue of Microorganisms (GCM) 10K type strain sequencing project: providing services to taxonomists for standard genome sequencing and annotation.</title>
        <authorList>
            <consortium name="The Broad Institute Genomics Platform"/>
            <consortium name="The Broad Institute Genome Sequencing Center for Infectious Disease"/>
            <person name="Wu L."/>
            <person name="Ma J."/>
        </authorList>
    </citation>
    <scope>NUCLEOTIDE SEQUENCE [LARGE SCALE GENOMIC DNA]</scope>
    <source>
        <strain evidence="4">CGMCC 4.1469</strain>
    </source>
</reference>
<dbReference type="RefSeq" id="WP_313766865.1">
    <property type="nucleotide sequence ID" value="NZ_BAAAVH010000014.1"/>
</dbReference>
<dbReference type="SUPFAM" id="SSF52540">
    <property type="entry name" value="P-loop containing nucleoside triphosphate hydrolases"/>
    <property type="match status" value="1"/>
</dbReference>
<dbReference type="InterPro" id="IPR013496">
    <property type="entry name" value="CHP02680"/>
</dbReference>
<keyword evidence="1" id="KW-0175">Coiled coil</keyword>
<sequence length="1361" mass="147290">MTVTQLPQPAAVPAAASAARWQPSRAGILNVWRYYDETFTFHEGRLLLRGQNGTGKSKALEVLLPFLLDASLRPNRLSTFGGSERTMHWNLMGEGASGKTRVGYVWLEFVRDDGDPHWFTCGARLQASLHTTGVTVDYFTTGARIDRPGGLALVNDAGQPLTRAALAEALHGRGELHGSPADYRSTVRSTLFPGLNEQRYDALITALLQLRTPKLSERLDPTLLSSLLSRALPPLGQGEITELAEGFERLDRQREHLRTLDDEVAAATAVARQQRGYAQRVLRAGAAALISATTEMDNLTRIARDSEEEHTEALRQRADGTRAKELLEHRRQEIDGAVEGLLDSEVYRQGQELDQLRRRADHAARSAARTRAAADRKADAATEDANRAGDARLRSEQLAEQTRAAREDTRGAARRAAMESVCTEVQTVLTTPPGPSGDTGEQGRTARRLLRGAVASRHGRIAQVRAAVERHERSVADRTTAEHHLDTVRERLAEATGRRDGNAHAYETALDAHAEVLRRWATADCTELHIDDAEELASRAAVETDVLALVEAAARVAESAITAEETTARAGRDGARVRRDRLAEELERTAAAADLPPVPPRTRTADRSALPGAPLWRLLAFRSDVPSADQAGIEAALEAAGLLDAWMTPDGGLAAAGHDTLADPASATPAPGSSLLDVLAPEPDGPVPADRVRQLLAGIAFGAALPAGHPAAVAADGSWRLATAVGSWTKDESSHIGSAARERTRQRRIAELSVELAEAGAAVTGFEESLRTLADRRLRLGSDLRSRPHHRDVEQAKRAWERSESEVGAREDAVREAVERLAQQEEAVADTLRGLAVASAEHALPTDRAALDATAAAVDVLREQAEAWLDAHLAWVAARDAWDTARSHAESSRTAAEETASEAEDAEADARGLRSTLKAVEETVGEDYRLVADRISELRQASGRTRREIDDSTRALMALEGRIGVLSATTAQDAVRRDEAVAARDRAVGGFRRLCVLGFPEDAGLGLVLTAADGTRATLEAARETAATWPGLPHGTRNLGDSLNRLSEAVHRARQSLSSRADLDLEADEDIQVLTATVDGIRVGATGLLTILTGDRDRSQDDITAAERGLFDRTLTGDTRRHLASRIRQAGELVERMNGHLERVRTASRVAVRLVWQIHPDLPAGTRSARELLLKDPARITEADREALHAFFRGRIEEAKTRNTAATWEEQLAEVLDYTAWHQFVVKLDRANGSGWQLLTKKLHGALSGGEKAIALHLPLFAAVAAHYEAVPQSPRLILLDEVFVGVDTVNRGQVFALLAALDLDLVLTSDHEWCTYRELSGIAVHQLITGGDGDDAVTSARFTWTGAELLPADAGAEEPA</sequence>
<feature type="region of interest" description="Disordered" evidence="2">
    <location>
        <begin position="357"/>
        <end position="416"/>
    </location>
</feature>
<dbReference type="Gene3D" id="3.40.50.300">
    <property type="entry name" value="P-loop containing nucleotide triphosphate hydrolases"/>
    <property type="match status" value="1"/>
</dbReference>
<evidence type="ECO:0000256" key="2">
    <source>
        <dbReference type="SAM" id="MobiDB-lite"/>
    </source>
</evidence>
<accession>A0ABW1F3A5</accession>
<name>A0ABW1F3A5_9ACTN</name>
<comment type="caution">
    <text evidence="3">The sequence shown here is derived from an EMBL/GenBank/DDBJ whole genome shotgun (WGS) entry which is preliminary data.</text>
</comment>